<dbReference type="InterPro" id="IPR010067">
    <property type="entry name" value="ABC_SsuA_sub-bd"/>
</dbReference>
<comment type="subcellular location">
    <subcellularLocation>
        <location evidence="1">Periplasm</location>
    </subcellularLocation>
</comment>
<dbReference type="NCBIfam" id="NF008588">
    <property type="entry name" value="PRK11553.1"/>
    <property type="match status" value="1"/>
</dbReference>
<evidence type="ECO:0000313" key="10">
    <source>
        <dbReference type="Proteomes" id="UP000269265"/>
    </source>
</evidence>
<dbReference type="InterPro" id="IPR015168">
    <property type="entry name" value="SsuA/THI5"/>
</dbReference>
<evidence type="ECO:0000256" key="5">
    <source>
        <dbReference type="ARBA" id="ARBA00055538"/>
    </source>
</evidence>
<feature type="domain" description="Solute-binding protein family 3/N-terminal" evidence="8">
    <location>
        <begin position="40"/>
        <end position="256"/>
    </location>
</feature>
<dbReference type="PANTHER" id="PTHR30024:SF42">
    <property type="entry name" value="ALIPHATIC SULFONATES-BINDING PROTEIN-RELATED"/>
    <property type="match status" value="1"/>
</dbReference>
<dbReference type="GO" id="GO:0016020">
    <property type="term" value="C:membrane"/>
    <property type="evidence" value="ECO:0007669"/>
    <property type="project" value="InterPro"/>
</dbReference>
<evidence type="ECO:0000256" key="7">
    <source>
        <dbReference type="SAM" id="SignalP"/>
    </source>
</evidence>
<evidence type="ECO:0000256" key="2">
    <source>
        <dbReference type="ARBA" id="ARBA00010742"/>
    </source>
</evidence>
<comment type="caution">
    <text evidence="9">The sequence shown here is derived from an EMBL/GenBank/DDBJ whole genome shotgun (WGS) entry which is preliminary data.</text>
</comment>
<sequence>MQRTHTRRALAHKISRWTVAAALATTSAFTATTAWAQNTTVRIGFQKYGTLTVLKAKGDLEKRLAQIKVDVRWVEFPAGPQLLEGLNVGSIDFGTVGEAPPIFAQAAGADLVYVANQPPAPEAEAIVVAKGSPIKSVAELKGKKVALNKGSNVHYLLVKALEKAGVKYSDIQTVYLPPADARAAFERGSVDAWVIWDPFLAAAEKQIGARVLTDGKGLVANTQFYLASRPYAEKNPQVVKAIINELEKLDVWAAKNPAAVTDVLGPQIGLDRPITELAVSRFAYGIQPINAKTAAEQQKIADAFQALNLIPKPIRIVDALPPGVAK</sequence>
<dbReference type="GO" id="GO:0042626">
    <property type="term" value="F:ATPase-coupled transmembrane transporter activity"/>
    <property type="evidence" value="ECO:0007669"/>
    <property type="project" value="InterPro"/>
</dbReference>
<dbReference type="NCBIfam" id="TIGR01728">
    <property type="entry name" value="SsuA_fam"/>
    <property type="match status" value="1"/>
</dbReference>
<dbReference type="FunFam" id="3.40.190.10:FF:000050">
    <property type="entry name" value="Sulfonate ABC transporter substrate-binding protein"/>
    <property type="match status" value="1"/>
</dbReference>
<keyword evidence="10" id="KW-1185">Reference proteome</keyword>
<dbReference type="PANTHER" id="PTHR30024">
    <property type="entry name" value="ALIPHATIC SULFONATES-BINDING PROTEIN-RELATED"/>
    <property type="match status" value="1"/>
</dbReference>
<keyword evidence="4 7" id="KW-0732">Signal</keyword>
<reference evidence="9 10" key="1">
    <citation type="submission" date="2018-12" db="EMBL/GenBank/DDBJ databases">
        <title>The whole draft genome of Aquabacterium sp. SJQ9.</title>
        <authorList>
            <person name="Sun L."/>
            <person name="Gao X."/>
            <person name="Chen W."/>
            <person name="Huang K."/>
        </authorList>
    </citation>
    <scope>NUCLEOTIDE SEQUENCE [LARGE SCALE GENOMIC DNA]</scope>
    <source>
        <strain evidence="9 10">SJQ9</strain>
    </source>
</reference>
<dbReference type="InterPro" id="IPR001638">
    <property type="entry name" value="Solute-binding_3/MltF_N"/>
</dbReference>
<feature type="signal peptide" evidence="7">
    <location>
        <begin position="1"/>
        <end position="36"/>
    </location>
</feature>
<accession>A0A3R8T3K0</accession>
<dbReference type="OrthoDB" id="286202at2"/>
<dbReference type="SUPFAM" id="SSF53850">
    <property type="entry name" value="Periplasmic binding protein-like II"/>
    <property type="match status" value="1"/>
</dbReference>
<keyword evidence="3" id="KW-0813">Transport</keyword>
<evidence type="ECO:0000313" key="9">
    <source>
        <dbReference type="EMBL" id="RRS03163.1"/>
    </source>
</evidence>
<dbReference type="RefSeq" id="WP_125244456.1">
    <property type="nucleotide sequence ID" value="NZ_RSED01000014.1"/>
</dbReference>
<organism evidence="9 10">
    <name type="scientific">Aquabacterium soli</name>
    <dbReference type="NCBI Taxonomy" id="2493092"/>
    <lineage>
        <taxon>Bacteria</taxon>
        <taxon>Pseudomonadati</taxon>
        <taxon>Pseudomonadota</taxon>
        <taxon>Betaproteobacteria</taxon>
        <taxon>Burkholderiales</taxon>
        <taxon>Aquabacterium</taxon>
    </lineage>
</organism>
<evidence type="ECO:0000256" key="1">
    <source>
        <dbReference type="ARBA" id="ARBA00004418"/>
    </source>
</evidence>
<evidence type="ECO:0000256" key="3">
    <source>
        <dbReference type="ARBA" id="ARBA00022448"/>
    </source>
</evidence>
<proteinExistence type="inferred from homology"/>
<dbReference type="GO" id="GO:0042597">
    <property type="term" value="C:periplasmic space"/>
    <property type="evidence" value="ECO:0007669"/>
    <property type="project" value="UniProtKB-SubCell"/>
</dbReference>
<feature type="chain" id="PRO_5018670299" description="Putative aliphatic sulfonates-binding protein" evidence="7">
    <location>
        <begin position="37"/>
        <end position="326"/>
    </location>
</feature>
<dbReference type="Pfam" id="PF09084">
    <property type="entry name" value="NMT1"/>
    <property type="match status" value="1"/>
</dbReference>
<evidence type="ECO:0000259" key="8">
    <source>
        <dbReference type="SMART" id="SM00062"/>
    </source>
</evidence>
<evidence type="ECO:0000256" key="6">
    <source>
        <dbReference type="ARBA" id="ARBA00070228"/>
    </source>
</evidence>
<comment type="function">
    <text evidence="5">Part of a binding-protein-dependent transport system for aliphatic sulfonates. Putative binding protein.</text>
</comment>
<evidence type="ECO:0000256" key="4">
    <source>
        <dbReference type="ARBA" id="ARBA00022729"/>
    </source>
</evidence>
<dbReference type="AlphaFoldDB" id="A0A3R8T3K0"/>
<gene>
    <name evidence="9" type="ORF">EIP75_16875</name>
</gene>
<dbReference type="Gene3D" id="3.40.190.10">
    <property type="entry name" value="Periplasmic binding protein-like II"/>
    <property type="match status" value="2"/>
</dbReference>
<comment type="similarity">
    <text evidence="2">Belongs to the bacterial solute-binding protein SsuA/TauA family.</text>
</comment>
<protein>
    <recommendedName>
        <fullName evidence="6">Putative aliphatic sulfonates-binding protein</fullName>
    </recommendedName>
</protein>
<dbReference type="EMBL" id="RSED01000014">
    <property type="protein sequence ID" value="RRS03163.1"/>
    <property type="molecule type" value="Genomic_DNA"/>
</dbReference>
<dbReference type="SMART" id="SM00062">
    <property type="entry name" value="PBPb"/>
    <property type="match status" value="1"/>
</dbReference>
<dbReference type="Proteomes" id="UP000269265">
    <property type="component" value="Unassembled WGS sequence"/>
</dbReference>
<name>A0A3R8T3K0_9BURK</name>
<dbReference type="CDD" id="cd13557">
    <property type="entry name" value="PBP2_SsuA"/>
    <property type="match status" value="1"/>
</dbReference>